<dbReference type="Proteomes" id="UP000183047">
    <property type="component" value="Unassembled WGS sequence"/>
</dbReference>
<feature type="transmembrane region" description="Helical" evidence="1">
    <location>
        <begin position="430"/>
        <end position="452"/>
    </location>
</feature>
<dbReference type="AlphaFoldDB" id="A0A1G5FBF7"/>
<feature type="transmembrane region" description="Helical" evidence="1">
    <location>
        <begin position="20"/>
        <end position="38"/>
    </location>
</feature>
<evidence type="ECO:0000256" key="1">
    <source>
        <dbReference type="SAM" id="Phobius"/>
    </source>
</evidence>
<keyword evidence="1" id="KW-1133">Transmembrane helix</keyword>
<dbReference type="OrthoDB" id="9781996at2"/>
<dbReference type="CDD" id="cd21809">
    <property type="entry name" value="ABC-2_lan_permease-like"/>
    <property type="match status" value="1"/>
</dbReference>
<reference evidence="3" key="1">
    <citation type="submission" date="2016-10" db="EMBL/GenBank/DDBJ databases">
        <authorList>
            <person name="Varghese N."/>
            <person name="Submissions S."/>
        </authorList>
    </citation>
    <scope>NUCLEOTIDE SEQUENCE [LARGE SCALE GENOMIC DNA]</scope>
    <source>
        <strain evidence="3">XBD2006</strain>
    </source>
</reference>
<feature type="transmembrane region" description="Helical" evidence="1">
    <location>
        <begin position="364"/>
        <end position="387"/>
    </location>
</feature>
<feature type="transmembrane region" description="Helical" evidence="1">
    <location>
        <begin position="402"/>
        <end position="423"/>
    </location>
</feature>
<feature type="transmembrane region" description="Helical" evidence="1">
    <location>
        <begin position="323"/>
        <end position="343"/>
    </location>
</feature>
<gene>
    <name evidence="2" type="ORF">SAMN02910451_02341</name>
</gene>
<keyword evidence="3" id="KW-1185">Reference proteome</keyword>
<feature type="transmembrane region" description="Helical" evidence="1">
    <location>
        <begin position="50"/>
        <end position="71"/>
    </location>
</feature>
<feature type="transmembrane region" description="Helical" evidence="1">
    <location>
        <begin position="166"/>
        <end position="185"/>
    </location>
</feature>
<feature type="transmembrane region" description="Helical" evidence="1">
    <location>
        <begin position="225"/>
        <end position="246"/>
    </location>
</feature>
<accession>A0A1G5FBF7</accession>
<feature type="transmembrane region" description="Helical" evidence="1">
    <location>
        <begin position="134"/>
        <end position="154"/>
    </location>
</feature>
<name>A0A1G5FBF7_9FIRM</name>
<feature type="transmembrane region" description="Helical" evidence="1">
    <location>
        <begin position="472"/>
        <end position="497"/>
    </location>
</feature>
<organism evidence="2 3">
    <name type="scientific">Butyrivibrio hungatei</name>
    <dbReference type="NCBI Taxonomy" id="185008"/>
    <lineage>
        <taxon>Bacteria</taxon>
        <taxon>Bacillati</taxon>
        <taxon>Bacillota</taxon>
        <taxon>Clostridia</taxon>
        <taxon>Lachnospirales</taxon>
        <taxon>Lachnospiraceae</taxon>
        <taxon>Butyrivibrio</taxon>
    </lineage>
</organism>
<sequence length="506" mass="56861">MGIIGNFFIELKKHKRRCNLLLFIAVIVAEMAFLYGNFHGKEATSAGWMLLFYNIPIINCVFFPVAIAGFASRLMDIEHKGEMLKCLYTFSTPQKIFFTKYLYGAICTLILVAMQCGSIILCCGILGFDSDFPLKYLLIHGLITYITCMTLLSIHLLLSFFYRNQALSISVGILGSFTAFFSLFLPESIIQKFIPWATFVTSGFITMDWDRDTRETHYFLNNPDLTSVFICTFWIVLLTCITLVLLRKSGVEEAEKIKSTRKTKKIELHRRPVEILKLKGSPAWIAFFIVPAISAAIGTVNYLGNLSILKEGWYSLWTQHTLFLCYFFMPVIIGIFTGCIWRVEHSGTNMNLLMTHQRPAMIVLGKYAATCFITSVSLIWVVALYLIAGSLIHIEGGLPSGLLMWLGMGILSSWVICAFQVLVSLVIRNFVLPIIVAFLGGFAGLSCIAKDMPYLTPFSLFDLAMNQRELGAANIGAFALSSVIFILVFIMISILYLSYSDVRSNE</sequence>
<keyword evidence="1" id="KW-0472">Membrane</keyword>
<feature type="transmembrane region" description="Helical" evidence="1">
    <location>
        <begin position="283"/>
        <end position="303"/>
    </location>
</feature>
<feature type="transmembrane region" description="Helical" evidence="1">
    <location>
        <begin position="101"/>
        <end position="128"/>
    </location>
</feature>
<evidence type="ECO:0008006" key="4">
    <source>
        <dbReference type="Google" id="ProtNLM"/>
    </source>
</evidence>
<dbReference type="EMBL" id="FMUR01000014">
    <property type="protein sequence ID" value="SCY36589.1"/>
    <property type="molecule type" value="Genomic_DNA"/>
</dbReference>
<proteinExistence type="predicted"/>
<protein>
    <recommendedName>
        <fullName evidence="4">ABC-2 family transporter protein</fullName>
    </recommendedName>
</protein>
<keyword evidence="1" id="KW-0812">Transmembrane</keyword>
<dbReference type="Pfam" id="PF12730">
    <property type="entry name" value="ABC2_membrane_4"/>
    <property type="match status" value="2"/>
</dbReference>
<evidence type="ECO:0000313" key="2">
    <source>
        <dbReference type="EMBL" id="SCY36589.1"/>
    </source>
</evidence>
<evidence type="ECO:0000313" key="3">
    <source>
        <dbReference type="Proteomes" id="UP000183047"/>
    </source>
</evidence>
<dbReference type="RefSeq" id="WP_083334589.1">
    <property type="nucleotide sequence ID" value="NZ_FMUR01000014.1"/>
</dbReference>